<dbReference type="InterPro" id="IPR014729">
    <property type="entry name" value="Rossmann-like_a/b/a_fold"/>
</dbReference>
<keyword evidence="11 15" id="KW-0067">ATP-binding</keyword>
<dbReference type="NCBIfam" id="TIGR00083">
    <property type="entry name" value="ribF"/>
    <property type="match status" value="1"/>
</dbReference>
<evidence type="ECO:0000256" key="15">
    <source>
        <dbReference type="PIRNR" id="PIRNR004491"/>
    </source>
</evidence>
<comment type="pathway">
    <text evidence="2 15">Cofactor biosynthesis; FAD biosynthesis; FAD from FMN: step 1/1.</text>
</comment>
<dbReference type="PANTHER" id="PTHR22749:SF6">
    <property type="entry name" value="RIBOFLAVIN KINASE"/>
    <property type="match status" value="1"/>
</dbReference>
<dbReference type="Gene3D" id="2.40.30.30">
    <property type="entry name" value="Riboflavin kinase-like"/>
    <property type="match status" value="1"/>
</dbReference>
<evidence type="ECO:0000256" key="4">
    <source>
        <dbReference type="ARBA" id="ARBA00022630"/>
    </source>
</evidence>
<keyword evidence="10 15" id="KW-0274">FAD</keyword>
<comment type="function">
    <text evidence="1">Catalyzes the phosphorylation of riboflavin to FMN followed by the adenylation of FMN to FAD.</text>
</comment>
<sequence>MVIATGFFDGVHTGHRLVIDKLVGTAQQQGDESMVITFWPHPRTVLQSGARTLRLLSTMDEKTRMLRSLGVDHIEVLKFTREFSAMTSSEYLRDIVIGKFGGRAIVLGYDNRFGSDSLDSAGARSVAEGLGLQVIDAPVASSSSGMAVSSTKIRASLEAGDVVGAEAMLGYRYSLHGVVVAGNRIGRTMGFPTANMQLYEPLKQIPANGAYEVEVETLGGHFYGMCNIGTHPTVGAGNMRTIETNIFGFDQDIYGLDIRVTFVRKIRDEVRFESIDALRSQLERDRENCMAGLEATEALRR</sequence>
<keyword evidence="4 15" id="KW-0285">Flavoprotein</keyword>
<dbReference type="GO" id="GO:0006747">
    <property type="term" value="P:FAD biosynthetic process"/>
    <property type="evidence" value="ECO:0007669"/>
    <property type="project" value="UniProtKB-UniRule"/>
</dbReference>
<dbReference type="InterPro" id="IPR023465">
    <property type="entry name" value="Riboflavin_kinase_dom_sf"/>
</dbReference>
<evidence type="ECO:0000256" key="1">
    <source>
        <dbReference type="ARBA" id="ARBA00002121"/>
    </source>
</evidence>
<keyword evidence="5 15" id="KW-0288">FMN</keyword>
<dbReference type="EMBL" id="JADIMJ010000020">
    <property type="protein sequence ID" value="MBO8453327.1"/>
    <property type="molecule type" value="Genomic_DNA"/>
</dbReference>
<comment type="caution">
    <text evidence="17">The sequence shown here is derived from an EMBL/GenBank/DDBJ whole genome shotgun (WGS) entry which is preliminary data.</text>
</comment>
<dbReference type="GO" id="GO:0009398">
    <property type="term" value="P:FMN biosynthetic process"/>
    <property type="evidence" value="ECO:0007669"/>
    <property type="project" value="UniProtKB-UniRule"/>
</dbReference>
<reference evidence="17" key="2">
    <citation type="journal article" date="2021" name="PeerJ">
        <title>Extensive microbial diversity within the chicken gut microbiome revealed by metagenomics and culture.</title>
        <authorList>
            <person name="Gilroy R."/>
            <person name="Ravi A."/>
            <person name="Getino M."/>
            <person name="Pursley I."/>
            <person name="Horton D.L."/>
            <person name="Alikhan N.F."/>
            <person name="Baker D."/>
            <person name="Gharbi K."/>
            <person name="Hall N."/>
            <person name="Watson M."/>
            <person name="Adriaenssens E.M."/>
            <person name="Foster-Nyarko E."/>
            <person name="Jarju S."/>
            <person name="Secka A."/>
            <person name="Antonio M."/>
            <person name="Oren A."/>
            <person name="Chaudhuri R.R."/>
            <person name="La Ragione R."/>
            <person name="Hildebrand F."/>
            <person name="Pallen M.J."/>
        </authorList>
    </citation>
    <scope>NUCLEOTIDE SEQUENCE</scope>
    <source>
        <strain evidence="17">F1-3629</strain>
    </source>
</reference>
<dbReference type="GO" id="GO:0009231">
    <property type="term" value="P:riboflavin biosynthetic process"/>
    <property type="evidence" value="ECO:0007669"/>
    <property type="project" value="InterPro"/>
</dbReference>
<dbReference type="InterPro" id="IPR023468">
    <property type="entry name" value="Riboflavin_kinase"/>
</dbReference>
<dbReference type="GO" id="GO:0005524">
    <property type="term" value="F:ATP binding"/>
    <property type="evidence" value="ECO:0007669"/>
    <property type="project" value="UniProtKB-UniRule"/>
</dbReference>
<dbReference type="SUPFAM" id="SSF82114">
    <property type="entry name" value="Riboflavin kinase-like"/>
    <property type="match status" value="1"/>
</dbReference>
<dbReference type="SUPFAM" id="SSF52374">
    <property type="entry name" value="Nucleotidylyl transferase"/>
    <property type="match status" value="1"/>
</dbReference>
<comment type="catalytic activity">
    <reaction evidence="13 15">
        <text>riboflavin + ATP = FMN + ADP + H(+)</text>
        <dbReference type="Rhea" id="RHEA:14357"/>
        <dbReference type="ChEBI" id="CHEBI:15378"/>
        <dbReference type="ChEBI" id="CHEBI:30616"/>
        <dbReference type="ChEBI" id="CHEBI:57986"/>
        <dbReference type="ChEBI" id="CHEBI:58210"/>
        <dbReference type="ChEBI" id="CHEBI:456216"/>
        <dbReference type="EC" id="2.7.1.26"/>
    </reaction>
</comment>
<evidence type="ECO:0000256" key="5">
    <source>
        <dbReference type="ARBA" id="ARBA00022643"/>
    </source>
</evidence>
<keyword evidence="7 15" id="KW-0548">Nucleotidyltransferase</keyword>
<evidence type="ECO:0000256" key="2">
    <source>
        <dbReference type="ARBA" id="ARBA00004726"/>
    </source>
</evidence>
<dbReference type="Pfam" id="PF01687">
    <property type="entry name" value="Flavokinase"/>
    <property type="match status" value="1"/>
</dbReference>
<evidence type="ECO:0000256" key="11">
    <source>
        <dbReference type="ARBA" id="ARBA00022840"/>
    </source>
</evidence>
<organism evidence="17 18">
    <name type="scientific">Candidatus Cryptobacteroides gallistercoris</name>
    <dbReference type="NCBI Taxonomy" id="2840765"/>
    <lineage>
        <taxon>Bacteria</taxon>
        <taxon>Pseudomonadati</taxon>
        <taxon>Bacteroidota</taxon>
        <taxon>Bacteroidia</taxon>
        <taxon>Bacteroidales</taxon>
        <taxon>Candidatus Cryptobacteroides</taxon>
    </lineage>
</organism>
<comment type="pathway">
    <text evidence="3 15">Cofactor biosynthesis; FMN biosynthesis; FMN from riboflavin (ATP route): step 1/1.</text>
</comment>
<dbReference type="Proteomes" id="UP000771749">
    <property type="component" value="Unassembled WGS sequence"/>
</dbReference>
<evidence type="ECO:0000313" key="18">
    <source>
        <dbReference type="Proteomes" id="UP000771749"/>
    </source>
</evidence>
<name>A0A940DLD0_9BACT</name>
<keyword evidence="12" id="KW-0511">Multifunctional enzyme</keyword>
<evidence type="ECO:0000259" key="16">
    <source>
        <dbReference type="SMART" id="SM00904"/>
    </source>
</evidence>
<dbReference type="EC" id="2.7.1.26" evidence="15"/>
<evidence type="ECO:0000256" key="9">
    <source>
        <dbReference type="ARBA" id="ARBA00022777"/>
    </source>
</evidence>
<evidence type="ECO:0000256" key="12">
    <source>
        <dbReference type="ARBA" id="ARBA00023268"/>
    </source>
</evidence>
<dbReference type="PIRSF" id="PIRSF004491">
    <property type="entry name" value="FAD_Synth"/>
    <property type="match status" value="1"/>
</dbReference>
<keyword evidence="6 15" id="KW-0808">Transferase</keyword>
<dbReference type="AlphaFoldDB" id="A0A940DLD0"/>
<evidence type="ECO:0000256" key="6">
    <source>
        <dbReference type="ARBA" id="ARBA00022679"/>
    </source>
</evidence>
<evidence type="ECO:0000256" key="7">
    <source>
        <dbReference type="ARBA" id="ARBA00022695"/>
    </source>
</evidence>
<keyword evidence="9 15" id="KW-0418">Kinase</keyword>
<dbReference type="SMART" id="SM00904">
    <property type="entry name" value="Flavokinase"/>
    <property type="match status" value="1"/>
</dbReference>
<evidence type="ECO:0000256" key="3">
    <source>
        <dbReference type="ARBA" id="ARBA00005201"/>
    </source>
</evidence>
<evidence type="ECO:0000256" key="13">
    <source>
        <dbReference type="ARBA" id="ARBA00047880"/>
    </source>
</evidence>
<dbReference type="EC" id="2.7.7.2" evidence="15"/>
<feature type="domain" description="Riboflavin kinase" evidence="16">
    <location>
        <begin position="168"/>
        <end position="294"/>
    </location>
</feature>
<gene>
    <name evidence="17" type="primary">ribF</name>
    <name evidence="17" type="ORF">IAC07_01220</name>
</gene>
<evidence type="ECO:0000256" key="10">
    <source>
        <dbReference type="ARBA" id="ARBA00022827"/>
    </source>
</evidence>
<keyword evidence="8 15" id="KW-0547">Nucleotide-binding</keyword>
<dbReference type="InterPro" id="IPR015865">
    <property type="entry name" value="Riboflavin_kinase_bac/euk"/>
</dbReference>
<evidence type="ECO:0000256" key="14">
    <source>
        <dbReference type="ARBA" id="ARBA00049494"/>
    </source>
</evidence>
<comment type="similarity">
    <text evidence="15">Belongs to the ribF family.</text>
</comment>
<dbReference type="InterPro" id="IPR002606">
    <property type="entry name" value="Riboflavin_kinase_bac"/>
</dbReference>
<accession>A0A940DLD0</accession>
<dbReference type="PANTHER" id="PTHR22749">
    <property type="entry name" value="RIBOFLAVIN KINASE/FMN ADENYLYLTRANSFERASE"/>
    <property type="match status" value="1"/>
</dbReference>
<proteinExistence type="inferred from homology"/>
<reference evidence="17" key="1">
    <citation type="submission" date="2020-10" db="EMBL/GenBank/DDBJ databases">
        <authorList>
            <person name="Gilroy R."/>
        </authorList>
    </citation>
    <scope>NUCLEOTIDE SEQUENCE</scope>
    <source>
        <strain evidence="17">F1-3629</strain>
    </source>
</reference>
<dbReference type="GO" id="GO:0003919">
    <property type="term" value="F:FMN adenylyltransferase activity"/>
    <property type="evidence" value="ECO:0007669"/>
    <property type="project" value="UniProtKB-UniRule"/>
</dbReference>
<dbReference type="InterPro" id="IPR015864">
    <property type="entry name" value="FAD_synthase"/>
</dbReference>
<dbReference type="CDD" id="cd02064">
    <property type="entry name" value="FAD_synthetase_N"/>
    <property type="match status" value="1"/>
</dbReference>
<comment type="catalytic activity">
    <reaction evidence="14 15">
        <text>FMN + ATP + H(+) = FAD + diphosphate</text>
        <dbReference type="Rhea" id="RHEA:17237"/>
        <dbReference type="ChEBI" id="CHEBI:15378"/>
        <dbReference type="ChEBI" id="CHEBI:30616"/>
        <dbReference type="ChEBI" id="CHEBI:33019"/>
        <dbReference type="ChEBI" id="CHEBI:57692"/>
        <dbReference type="ChEBI" id="CHEBI:58210"/>
        <dbReference type="EC" id="2.7.7.2"/>
    </reaction>
</comment>
<dbReference type="Gene3D" id="3.40.50.620">
    <property type="entry name" value="HUPs"/>
    <property type="match status" value="1"/>
</dbReference>
<evidence type="ECO:0000313" key="17">
    <source>
        <dbReference type="EMBL" id="MBO8453327.1"/>
    </source>
</evidence>
<dbReference type="Pfam" id="PF06574">
    <property type="entry name" value="FAD_syn"/>
    <property type="match status" value="1"/>
</dbReference>
<evidence type="ECO:0000256" key="8">
    <source>
        <dbReference type="ARBA" id="ARBA00022741"/>
    </source>
</evidence>
<dbReference type="GO" id="GO:0008531">
    <property type="term" value="F:riboflavin kinase activity"/>
    <property type="evidence" value="ECO:0007669"/>
    <property type="project" value="UniProtKB-UniRule"/>
</dbReference>
<protein>
    <recommendedName>
        <fullName evidence="15">Riboflavin biosynthesis protein</fullName>
    </recommendedName>
    <domain>
        <recommendedName>
            <fullName evidence="15">Riboflavin kinase</fullName>
            <ecNumber evidence="15">2.7.1.26</ecNumber>
        </recommendedName>
        <alternativeName>
            <fullName evidence="15">Flavokinase</fullName>
        </alternativeName>
    </domain>
    <domain>
        <recommendedName>
            <fullName evidence="15">FMN adenylyltransferase</fullName>
            <ecNumber evidence="15">2.7.7.2</ecNumber>
        </recommendedName>
        <alternativeName>
            <fullName evidence="15">FAD pyrophosphorylase</fullName>
        </alternativeName>
        <alternativeName>
            <fullName evidence="15">FAD synthase</fullName>
        </alternativeName>
    </domain>
</protein>